<keyword evidence="2" id="KW-1185">Reference proteome</keyword>
<sequence>MFSQSRFSLGPQRLCLPDKQKVTDIQIKKNGANEAGIQTQFFEALLFFILFFPVCNDGRANQRDCCVAEEAKLAKEDIKLTKSQFTTSVNCWSPAVSPEGVSHRAAGATAEPTV</sequence>
<dbReference type="AlphaFoldDB" id="A0A5A7P618"/>
<dbReference type="EMBL" id="BKCP01002336">
    <property type="protein sequence ID" value="GER28192.1"/>
    <property type="molecule type" value="Genomic_DNA"/>
</dbReference>
<comment type="caution">
    <text evidence="1">The sequence shown here is derived from an EMBL/GenBank/DDBJ whole genome shotgun (WGS) entry which is preliminary data.</text>
</comment>
<name>A0A5A7P618_STRAF</name>
<proteinExistence type="predicted"/>
<accession>A0A5A7P618</accession>
<reference evidence="2" key="1">
    <citation type="journal article" date="2019" name="Curr. Biol.">
        <title>Genome Sequence of Striga asiatica Provides Insight into the Evolution of Plant Parasitism.</title>
        <authorList>
            <person name="Yoshida S."/>
            <person name="Kim S."/>
            <person name="Wafula E.K."/>
            <person name="Tanskanen J."/>
            <person name="Kim Y.M."/>
            <person name="Honaas L."/>
            <person name="Yang Z."/>
            <person name="Spallek T."/>
            <person name="Conn C.E."/>
            <person name="Ichihashi Y."/>
            <person name="Cheong K."/>
            <person name="Cui S."/>
            <person name="Der J.P."/>
            <person name="Gundlach H."/>
            <person name="Jiao Y."/>
            <person name="Hori C."/>
            <person name="Ishida J.K."/>
            <person name="Kasahara H."/>
            <person name="Kiba T."/>
            <person name="Kim M.S."/>
            <person name="Koo N."/>
            <person name="Laohavisit A."/>
            <person name="Lee Y.H."/>
            <person name="Lumba S."/>
            <person name="McCourt P."/>
            <person name="Mortimer J.C."/>
            <person name="Mutuku J.M."/>
            <person name="Nomura T."/>
            <person name="Sasaki-Sekimoto Y."/>
            <person name="Seto Y."/>
            <person name="Wang Y."/>
            <person name="Wakatake T."/>
            <person name="Sakakibara H."/>
            <person name="Demura T."/>
            <person name="Yamaguchi S."/>
            <person name="Yoneyama K."/>
            <person name="Manabe R.I."/>
            <person name="Nelson D.C."/>
            <person name="Schulman A.H."/>
            <person name="Timko M.P."/>
            <person name="dePamphilis C.W."/>
            <person name="Choi D."/>
            <person name="Shirasu K."/>
        </authorList>
    </citation>
    <scope>NUCLEOTIDE SEQUENCE [LARGE SCALE GENOMIC DNA]</scope>
    <source>
        <strain evidence="2">cv. UVA1</strain>
    </source>
</reference>
<evidence type="ECO:0000313" key="2">
    <source>
        <dbReference type="Proteomes" id="UP000325081"/>
    </source>
</evidence>
<dbReference type="Proteomes" id="UP000325081">
    <property type="component" value="Unassembled WGS sequence"/>
</dbReference>
<protein>
    <submittedName>
        <fullName evidence="1">Glycine cleavage system H protein</fullName>
    </submittedName>
</protein>
<evidence type="ECO:0000313" key="1">
    <source>
        <dbReference type="EMBL" id="GER28192.1"/>
    </source>
</evidence>
<gene>
    <name evidence="1" type="ORF">STAS_03971</name>
</gene>
<organism evidence="1 2">
    <name type="scientific">Striga asiatica</name>
    <name type="common">Asiatic witchweed</name>
    <name type="synonym">Buchnera asiatica</name>
    <dbReference type="NCBI Taxonomy" id="4170"/>
    <lineage>
        <taxon>Eukaryota</taxon>
        <taxon>Viridiplantae</taxon>
        <taxon>Streptophyta</taxon>
        <taxon>Embryophyta</taxon>
        <taxon>Tracheophyta</taxon>
        <taxon>Spermatophyta</taxon>
        <taxon>Magnoliopsida</taxon>
        <taxon>eudicotyledons</taxon>
        <taxon>Gunneridae</taxon>
        <taxon>Pentapetalae</taxon>
        <taxon>asterids</taxon>
        <taxon>lamiids</taxon>
        <taxon>Lamiales</taxon>
        <taxon>Orobanchaceae</taxon>
        <taxon>Buchnereae</taxon>
        <taxon>Striga</taxon>
    </lineage>
</organism>